<feature type="domain" description="FecR protein" evidence="2">
    <location>
        <begin position="126"/>
        <end position="219"/>
    </location>
</feature>
<dbReference type="InterPro" id="IPR006860">
    <property type="entry name" value="FecR"/>
</dbReference>
<dbReference type="Pfam" id="PF04773">
    <property type="entry name" value="FecR"/>
    <property type="match status" value="1"/>
</dbReference>
<keyword evidence="1" id="KW-0812">Transmembrane</keyword>
<protein>
    <submittedName>
        <fullName evidence="4">FecR domain-containing protein</fullName>
    </submittedName>
</protein>
<evidence type="ECO:0000259" key="3">
    <source>
        <dbReference type="Pfam" id="PF16344"/>
    </source>
</evidence>
<dbReference type="Gene3D" id="3.55.50.30">
    <property type="match status" value="1"/>
</dbReference>
<comment type="caution">
    <text evidence="4">The sequence shown here is derived from an EMBL/GenBank/DDBJ whole genome shotgun (WGS) entry which is preliminary data.</text>
</comment>
<gene>
    <name evidence="4" type="ORF">JMN32_03920</name>
</gene>
<dbReference type="InterPro" id="IPR012373">
    <property type="entry name" value="Ferrdict_sens_TM"/>
</dbReference>
<dbReference type="AlphaFoldDB" id="A0A937FTG7"/>
<keyword evidence="1" id="KW-0472">Membrane</keyword>
<reference evidence="4" key="1">
    <citation type="submission" date="2021-01" db="EMBL/GenBank/DDBJ databases">
        <title>Fulvivirga kasyanovii gen. nov., sp nov., a novel member of the phylum Bacteroidetes isolated from seawater in a mussel farm.</title>
        <authorList>
            <person name="Zhao L.-H."/>
            <person name="Wang Z.-J."/>
        </authorList>
    </citation>
    <scope>NUCLEOTIDE SEQUENCE</scope>
    <source>
        <strain evidence="4">29W222</strain>
    </source>
</reference>
<dbReference type="GO" id="GO:0016989">
    <property type="term" value="F:sigma factor antagonist activity"/>
    <property type="evidence" value="ECO:0007669"/>
    <property type="project" value="TreeGrafter"/>
</dbReference>
<evidence type="ECO:0000313" key="4">
    <source>
        <dbReference type="EMBL" id="MBL6445439.1"/>
    </source>
</evidence>
<evidence type="ECO:0000259" key="2">
    <source>
        <dbReference type="Pfam" id="PF04773"/>
    </source>
</evidence>
<dbReference type="Pfam" id="PF16344">
    <property type="entry name" value="FecR_C"/>
    <property type="match status" value="1"/>
</dbReference>
<feature type="transmembrane region" description="Helical" evidence="1">
    <location>
        <begin position="92"/>
        <end position="113"/>
    </location>
</feature>
<dbReference type="PIRSF" id="PIRSF018266">
    <property type="entry name" value="FecR"/>
    <property type="match status" value="1"/>
</dbReference>
<accession>A0A937FTG7</accession>
<sequence length="337" mass="38551">MENDHLNIDEELLASYMAGESSANDRRVVEQWIEQSDANKQYFRKLKILWENTGRVFPAQDADVDVDRAWSKFRQRAGSTNDGVAISTSRNLYFYLSRIAAVFVIGLVIYLVYQSLEEPQGLKEIVVTAKGITISDTLPDGSWVSLNKHSEIAFDEQFSETKRLVSLRGEAFFDVVKDNFKPFVIKTHGAVIKVLGTSFYVRNYDSLNLIEVGVEEGIVQVTCNDKEVILQAGEYISINKHRQEFAEVQSYDPNDIFWMSETIEFEKERLEYVFSTLEKAYNISIDVDNTQILNCRLTGKFYKEPVEHVFEIIDANFGFITTKKKGRFTVSGNGCDQ</sequence>
<keyword evidence="5" id="KW-1185">Reference proteome</keyword>
<dbReference type="InterPro" id="IPR032508">
    <property type="entry name" value="FecR_C"/>
</dbReference>
<name>A0A937FTG7_9BACT</name>
<proteinExistence type="predicted"/>
<dbReference type="RefSeq" id="WP_202854982.1">
    <property type="nucleotide sequence ID" value="NZ_JAEUGD010000014.1"/>
</dbReference>
<evidence type="ECO:0000256" key="1">
    <source>
        <dbReference type="SAM" id="Phobius"/>
    </source>
</evidence>
<evidence type="ECO:0000313" key="5">
    <source>
        <dbReference type="Proteomes" id="UP000614216"/>
    </source>
</evidence>
<dbReference type="PANTHER" id="PTHR30273">
    <property type="entry name" value="PERIPLASMIC SIGNAL SENSOR AND SIGMA FACTOR ACTIVATOR FECR-RELATED"/>
    <property type="match status" value="1"/>
</dbReference>
<organism evidence="4 5">
    <name type="scientific">Fulvivirga marina</name>
    <dbReference type="NCBI Taxonomy" id="2494733"/>
    <lineage>
        <taxon>Bacteria</taxon>
        <taxon>Pseudomonadati</taxon>
        <taxon>Bacteroidota</taxon>
        <taxon>Cytophagia</taxon>
        <taxon>Cytophagales</taxon>
        <taxon>Fulvivirgaceae</taxon>
        <taxon>Fulvivirga</taxon>
    </lineage>
</organism>
<keyword evidence="1" id="KW-1133">Transmembrane helix</keyword>
<dbReference type="PANTHER" id="PTHR30273:SF2">
    <property type="entry name" value="PROTEIN FECR"/>
    <property type="match status" value="1"/>
</dbReference>
<feature type="domain" description="Protein FecR C-terminal" evidence="3">
    <location>
        <begin position="263"/>
        <end position="324"/>
    </location>
</feature>
<dbReference type="Proteomes" id="UP000614216">
    <property type="component" value="Unassembled WGS sequence"/>
</dbReference>
<dbReference type="EMBL" id="JAEUGD010000014">
    <property type="protein sequence ID" value="MBL6445439.1"/>
    <property type="molecule type" value="Genomic_DNA"/>
</dbReference>
<dbReference type="Gene3D" id="2.60.120.1440">
    <property type="match status" value="1"/>
</dbReference>